<dbReference type="PANTHER" id="PTHR39185">
    <property type="entry name" value="SWARMING MOTILITY PROTEIN SWRD"/>
    <property type="match status" value="1"/>
</dbReference>
<dbReference type="InterPro" id="IPR009384">
    <property type="entry name" value="SwrD-like"/>
</dbReference>
<proteinExistence type="predicted"/>
<keyword evidence="2" id="KW-1185">Reference proteome</keyword>
<name>A0A9Q4ABU4_9FIRM</name>
<sequence length="63" mass="7374">MIKVKRLNEKEFVINSDLIEFIEETPDTVITLTTGRKVVVKESVDDIIEKVIDFKTKTMKYIK</sequence>
<dbReference type="RefSeq" id="WP_237915496.1">
    <property type="nucleotide sequence ID" value="NZ_JAKNID010000009.1"/>
</dbReference>
<dbReference type="Pfam" id="PF06289">
    <property type="entry name" value="FlbD"/>
    <property type="match status" value="1"/>
</dbReference>
<keyword evidence="1" id="KW-0969">Cilium</keyword>
<comment type="caution">
    <text evidence="1">The sequence shown here is derived from an EMBL/GenBank/DDBJ whole genome shotgun (WGS) entry which is preliminary data.</text>
</comment>
<evidence type="ECO:0000313" key="1">
    <source>
        <dbReference type="EMBL" id="MCG4564648.1"/>
    </source>
</evidence>
<organism evidence="1 2">
    <name type="scientific">Anaerosalibacter bizertensis</name>
    <dbReference type="NCBI Taxonomy" id="932217"/>
    <lineage>
        <taxon>Bacteria</taxon>
        <taxon>Bacillati</taxon>
        <taxon>Bacillota</taxon>
        <taxon>Tissierellia</taxon>
        <taxon>Tissierellales</taxon>
        <taxon>Sporanaerobacteraceae</taxon>
        <taxon>Anaerosalibacter</taxon>
    </lineage>
</organism>
<dbReference type="AlphaFoldDB" id="A0A9Q4ABU4"/>
<dbReference type="PANTHER" id="PTHR39185:SF1">
    <property type="entry name" value="SWARMING MOTILITY PROTEIN SWRD"/>
    <property type="match status" value="1"/>
</dbReference>
<protein>
    <submittedName>
        <fullName evidence="1">Flagellar FlbD family protein</fullName>
    </submittedName>
</protein>
<reference evidence="1" key="1">
    <citation type="submission" date="2022-01" db="EMBL/GenBank/DDBJ databases">
        <title>Collection of gut derived symbiotic bacterial strains cultured from healthy donors.</title>
        <authorList>
            <person name="Lin H."/>
            <person name="Kohout C."/>
            <person name="Waligurski E."/>
            <person name="Pamer E.G."/>
        </authorList>
    </citation>
    <scope>NUCLEOTIDE SEQUENCE</scope>
    <source>
        <strain evidence="1">MSK.14.39</strain>
    </source>
</reference>
<dbReference type="Proteomes" id="UP001108123">
    <property type="component" value="Unassembled WGS sequence"/>
</dbReference>
<accession>A0A9Q4ABU4</accession>
<dbReference type="EMBL" id="JAKNID010000009">
    <property type="protein sequence ID" value="MCG4564648.1"/>
    <property type="molecule type" value="Genomic_DNA"/>
</dbReference>
<evidence type="ECO:0000313" key="2">
    <source>
        <dbReference type="Proteomes" id="UP001108123"/>
    </source>
</evidence>
<keyword evidence="1" id="KW-0966">Cell projection</keyword>
<gene>
    <name evidence="1" type="ORF">L0P62_04215</name>
</gene>
<keyword evidence="1" id="KW-0282">Flagellum</keyword>